<keyword evidence="3" id="KW-1185">Reference proteome</keyword>
<feature type="compositionally biased region" description="Basic and acidic residues" evidence="1">
    <location>
        <begin position="69"/>
        <end position="79"/>
    </location>
</feature>
<proteinExistence type="predicted"/>
<feature type="region of interest" description="Disordered" evidence="1">
    <location>
        <begin position="1"/>
        <end position="40"/>
    </location>
</feature>
<reference evidence="2 3" key="1">
    <citation type="submission" date="2016-10" db="EMBL/GenBank/DDBJ databases">
        <authorList>
            <person name="de Groot N.N."/>
        </authorList>
    </citation>
    <scope>NUCLEOTIDE SEQUENCE [LARGE SCALE GENOMIC DNA]</scope>
    <source>
        <strain evidence="2 3">DSM 19981</strain>
    </source>
</reference>
<sequence>MLQPASPASPATPILPPRGQTPSTAERAPADVAPAMPNPRLRIDPALSLVVIEFRDSVGELSLSIPTPKELEAYRDQPRPEPAPSVDVSS</sequence>
<evidence type="ECO:0000313" key="2">
    <source>
        <dbReference type="EMBL" id="SFK98581.1"/>
    </source>
</evidence>
<organism evidence="2 3">
    <name type="scientific">Falsiroseomonas stagni DSM 19981</name>
    <dbReference type="NCBI Taxonomy" id="1123062"/>
    <lineage>
        <taxon>Bacteria</taxon>
        <taxon>Pseudomonadati</taxon>
        <taxon>Pseudomonadota</taxon>
        <taxon>Alphaproteobacteria</taxon>
        <taxon>Acetobacterales</taxon>
        <taxon>Roseomonadaceae</taxon>
        <taxon>Falsiroseomonas</taxon>
    </lineage>
</organism>
<accession>A0A1I4E318</accession>
<evidence type="ECO:0000256" key="1">
    <source>
        <dbReference type="SAM" id="MobiDB-lite"/>
    </source>
</evidence>
<protein>
    <submittedName>
        <fullName evidence="2">Uncharacterized protein</fullName>
    </submittedName>
</protein>
<name>A0A1I4E318_9PROT</name>
<feature type="region of interest" description="Disordered" evidence="1">
    <location>
        <begin position="69"/>
        <end position="90"/>
    </location>
</feature>
<dbReference type="EMBL" id="FOSQ01000013">
    <property type="protein sequence ID" value="SFK98581.1"/>
    <property type="molecule type" value="Genomic_DNA"/>
</dbReference>
<dbReference type="AlphaFoldDB" id="A0A1I4E318"/>
<gene>
    <name evidence="2" type="ORF">SAMN02745775_11348</name>
</gene>
<dbReference type="Proteomes" id="UP000199473">
    <property type="component" value="Unassembled WGS sequence"/>
</dbReference>
<evidence type="ECO:0000313" key="3">
    <source>
        <dbReference type="Proteomes" id="UP000199473"/>
    </source>
</evidence>